<dbReference type="EMBL" id="JARAOO010000007">
    <property type="protein sequence ID" value="KAJ7962691.1"/>
    <property type="molecule type" value="Genomic_DNA"/>
</dbReference>
<name>A0AAD7LQY2_QUISA</name>
<dbReference type="Proteomes" id="UP001163823">
    <property type="component" value="Chromosome 7"/>
</dbReference>
<keyword evidence="3" id="KW-1185">Reference proteome</keyword>
<dbReference type="AlphaFoldDB" id="A0AAD7LQY2"/>
<evidence type="ECO:0000313" key="3">
    <source>
        <dbReference type="Proteomes" id="UP001163823"/>
    </source>
</evidence>
<sequence>MAACVYPLPSSASSRSDLELDDASLAFQLSWGGPSQRSQEEYSSLDSGKTDTSNKSKTKNKTKHPVSVPVPVPAMQTSMAIAERGSSRSYGNSGKAELRGSY</sequence>
<reference evidence="2" key="1">
    <citation type="journal article" date="2023" name="Science">
        <title>Elucidation of the pathway for biosynthesis of saponin adjuvants from the soapbark tree.</title>
        <authorList>
            <person name="Reed J."/>
            <person name="Orme A."/>
            <person name="El-Demerdash A."/>
            <person name="Owen C."/>
            <person name="Martin L.B.B."/>
            <person name="Misra R.C."/>
            <person name="Kikuchi S."/>
            <person name="Rejzek M."/>
            <person name="Martin A.C."/>
            <person name="Harkess A."/>
            <person name="Leebens-Mack J."/>
            <person name="Louveau T."/>
            <person name="Stephenson M.J."/>
            <person name="Osbourn A."/>
        </authorList>
    </citation>
    <scope>NUCLEOTIDE SEQUENCE</scope>
    <source>
        <strain evidence="2">S10</strain>
    </source>
</reference>
<comment type="caution">
    <text evidence="2">The sequence shown here is derived from an EMBL/GenBank/DDBJ whole genome shotgun (WGS) entry which is preliminary data.</text>
</comment>
<evidence type="ECO:0000313" key="2">
    <source>
        <dbReference type="EMBL" id="KAJ7962691.1"/>
    </source>
</evidence>
<gene>
    <name evidence="2" type="ORF">O6P43_017883</name>
</gene>
<dbReference type="KEGG" id="qsa:O6P43_017883"/>
<protein>
    <submittedName>
        <fullName evidence="2">Uncharacterized protein</fullName>
    </submittedName>
</protein>
<feature type="compositionally biased region" description="Polar residues" evidence="1">
    <location>
        <begin position="33"/>
        <end position="47"/>
    </location>
</feature>
<organism evidence="2 3">
    <name type="scientific">Quillaja saponaria</name>
    <name type="common">Soap bark tree</name>
    <dbReference type="NCBI Taxonomy" id="32244"/>
    <lineage>
        <taxon>Eukaryota</taxon>
        <taxon>Viridiplantae</taxon>
        <taxon>Streptophyta</taxon>
        <taxon>Embryophyta</taxon>
        <taxon>Tracheophyta</taxon>
        <taxon>Spermatophyta</taxon>
        <taxon>Magnoliopsida</taxon>
        <taxon>eudicotyledons</taxon>
        <taxon>Gunneridae</taxon>
        <taxon>Pentapetalae</taxon>
        <taxon>rosids</taxon>
        <taxon>fabids</taxon>
        <taxon>Fabales</taxon>
        <taxon>Quillajaceae</taxon>
        <taxon>Quillaja</taxon>
    </lineage>
</organism>
<feature type="region of interest" description="Disordered" evidence="1">
    <location>
        <begin position="30"/>
        <end position="102"/>
    </location>
</feature>
<evidence type="ECO:0000256" key="1">
    <source>
        <dbReference type="SAM" id="MobiDB-lite"/>
    </source>
</evidence>
<proteinExistence type="predicted"/>
<accession>A0AAD7LQY2</accession>